<feature type="transmembrane region" description="Helical" evidence="2">
    <location>
        <begin position="17"/>
        <end position="39"/>
    </location>
</feature>
<keyword evidence="2" id="KW-0812">Transmembrane</keyword>
<proteinExistence type="predicted"/>
<feature type="non-terminal residue" evidence="3">
    <location>
        <position position="1"/>
    </location>
</feature>
<dbReference type="Proteomes" id="UP001519460">
    <property type="component" value="Unassembled WGS sequence"/>
</dbReference>
<name>A0ABD0MA17_9CAEN</name>
<feature type="region of interest" description="Disordered" evidence="1">
    <location>
        <begin position="62"/>
        <end position="88"/>
    </location>
</feature>
<reference evidence="3 4" key="1">
    <citation type="journal article" date="2023" name="Sci. Data">
        <title>Genome assembly of the Korean intertidal mud-creeper Batillaria attramentaria.</title>
        <authorList>
            <person name="Patra A.K."/>
            <person name="Ho P.T."/>
            <person name="Jun S."/>
            <person name="Lee S.J."/>
            <person name="Kim Y."/>
            <person name="Won Y.J."/>
        </authorList>
    </citation>
    <scope>NUCLEOTIDE SEQUENCE [LARGE SCALE GENOMIC DNA]</scope>
    <source>
        <strain evidence="3">Wonlab-2016</strain>
    </source>
</reference>
<gene>
    <name evidence="3" type="ORF">BaRGS_00000235</name>
</gene>
<accession>A0ABD0MA17</accession>
<dbReference type="PROSITE" id="PS00242">
    <property type="entry name" value="INTEGRIN_ALPHA"/>
    <property type="match status" value="1"/>
</dbReference>
<keyword evidence="2" id="KW-0472">Membrane</keyword>
<dbReference type="EMBL" id="JACVVK020000001">
    <property type="protein sequence ID" value="KAK7508669.1"/>
    <property type="molecule type" value="Genomic_DNA"/>
</dbReference>
<organism evidence="3 4">
    <name type="scientific">Batillaria attramentaria</name>
    <dbReference type="NCBI Taxonomy" id="370345"/>
    <lineage>
        <taxon>Eukaryota</taxon>
        <taxon>Metazoa</taxon>
        <taxon>Spiralia</taxon>
        <taxon>Lophotrochozoa</taxon>
        <taxon>Mollusca</taxon>
        <taxon>Gastropoda</taxon>
        <taxon>Caenogastropoda</taxon>
        <taxon>Sorbeoconcha</taxon>
        <taxon>Cerithioidea</taxon>
        <taxon>Batillariidae</taxon>
        <taxon>Batillaria</taxon>
    </lineage>
</organism>
<sequence>VHTNIHKMKSGGEEVNLWIIIGGILGGLLLLLIIALVAWKLGFFRRKDRAKLEKLKRQSGFYNDSNRRSTKSTKSRSSSTGSSVKEKK</sequence>
<evidence type="ECO:0000313" key="3">
    <source>
        <dbReference type="EMBL" id="KAK7508669.1"/>
    </source>
</evidence>
<dbReference type="Gene3D" id="1.20.5.930">
    <property type="entry name" value="Bicelle-embedded integrin alpha(iib) transmembrane segment"/>
    <property type="match status" value="1"/>
</dbReference>
<dbReference type="AlphaFoldDB" id="A0ABD0MA17"/>
<feature type="compositionally biased region" description="Low complexity" evidence="1">
    <location>
        <begin position="75"/>
        <end position="88"/>
    </location>
</feature>
<evidence type="ECO:0000313" key="4">
    <source>
        <dbReference type="Proteomes" id="UP001519460"/>
    </source>
</evidence>
<protein>
    <submittedName>
        <fullName evidence="3">Uncharacterized protein</fullName>
    </submittedName>
</protein>
<evidence type="ECO:0000256" key="2">
    <source>
        <dbReference type="SAM" id="Phobius"/>
    </source>
</evidence>
<evidence type="ECO:0000256" key="1">
    <source>
        <dbReference type="SAM" id="MobiDB-lite"/>
    </source>
</evidence>
<keyword evidence="2" id="KW-1133">Transmembrane helix</keyword>
<comment type="caution">
    <text evidence="3">The sequence shown here is derived from an EMBL/GenBank/DDBJ whole genome shotgun (WGS) entry which is preliminary data.</text>
</comment>
<keyword evidence="4" id="KW-1185">Reference proteome</keyword>
<dbReference type="InterPro" id="IPR018184">
    <property type="entry name" value="Integrin_alpha_C_CS"/>
</dbReference>